<dbReference type="Proteomes" id="UP000268014">
    <property type="component" value="Unassembled WGS sequence"/>
</dbReference>
<dbReference type="EMBL" id="UZAF01016289">
    <property type="protein sequence ID" value="VDO24875.1"/>
    <property type="molecule type" value="Genomic_DNA"/>
</dbReference>
<protein>
    <submittedName>
        <fullName evidence="1 3">Uncharacterized protein</fullName>
    </submittedName>
</protein>
<evidence type="ECO:0000313" key="2">
    <source>
        <dbReference type="Proteomes" id="UP000268014"/>
    </source>
</evidence>
<evidence type="ECO:0000313" key="3">
    <source>
        <dbReference type="WBParaSite" id="HPLM_0000509901-mRNA-1"/>
    </source>
</evidence>
<keyword evidence="2" id="KW-1185">Reference proteome</keyword>
<sequence length="119" mass="13095">MPYKIIISRAAARSEQPKVVERGEETPRADGEWDSAFGSPRSTLGWHHLCQNLLSLFSIILRGMAEHSVGLAPPIVQLIFGLEAVYLSPRLTVCFGHFSDPGLLDEMRVCAASFVTTQP</sequence>
<dbReference type="AlphaFoldDB" id="A0A0N4W581"/>
<name>A0A0N4W581_HAEPC</name>
<accession>A0A0N4W581</accession>
<gene>
    <name evidence="1" type="ORF">HPLM_LOCUS5091</name>
</gene>
<reference evidence="1 2" key="2">
    <citation type="submission" date="2018-11" db="EMBL/GenBank/DDBJ databases">
        <authorList>
            <consortium name="Pathogen Informatics"/>
        </authorList>
    </citation>
    <scope>NUCLEOTIDE SEQUENCE [LARGE SCALE GENOMIC DNA]</scope>
    <source>
        <strain evidence="1 2">MHpl1</strain>
    </source>
</reference>
<reference evidence="3" key="1">
    <citation type="submission" date="2017-02" db="UniProtKB">
        <authorList>
            <consortium name="WormBaseParasite"/>
        </authorList>
    </citation>
    <scope>IDENTIFICATION</scope>
</reference>
<organism evidence="3">
    <name type="scientific">Haemonchus placei</name>
    <name type="common">Barber's pole worm</name>
    <dbReference type="NCBI Taxonomy" id="6290"/>
    <lineage>
        <taxon>Eukaryota</taxon>
        <taxon>Metazoa</taxon>
        <taxon>Ecdysozoa</taxon>
        <taxon>Nematoda</taxon>
        <taxon>Chromadorea</taxon>
        <taxon>Rhabditida</taxon>
        <taxon>Rhabditina</taxon>
        <taxon>Rhabditomorpha</taxon>
        <taxon>Strongyloidea</taxon>
        <taxon>Trichostrongylidae</taxon>
        <taxon>Haemonchus</taxon>
    </lineage>
</organism>
<dbReference type="WBParaSite" id="HPLM_0000509901-mRNA-1">
    <property type="protein sequence ID" value="HPLM_0000509901-mRNA-1"/>
    <property type="gene ID" value="HPLM_0000509901"/>
</dbReference>
<evidence type="ECO:0000313" key="1">
    <source>
        <dbReference type="EMBL" id="VDO24875.1"/>
    </source>
</evidence>
<proteinExistence type="predicted"/>